<dbReference type="GO" id="GO:0016491">
    <property type="term" value="F:oxidoreductase activity"/>
    <property type="evidence" value="ECO:0007669"/>
    <property type="project" value="UniProtKB-KW"/>
</dbReference>
<dbReference type="PANTHER" id="PTHR43669:SF3">
    <property type="entry name" value="ALCOHOL DEHYDROGENASE, PUTATIVE (AFU_ORTHOLOGUE AFUA_3G03445)-RELATED"/>
    <property type="match status" value="1"/>
</dbReference>
<sequence>MSVVAEAHGPVVITGAAGGIGAAVAEAFARLGAPIALLDHDPAVHEVMAGLGVDGYAGVVDVTDRGAVDRAFDEAIAAVGGLAVVVHAAGVLATGPVAELTEAQWDRCIAVNATGTVNVTRRAAAELVAAGGGSIVVVTSNAGAAPRAGMAAYGASKAAAASFTRSLGLEVAGSGVRVNLVSPGSTDTPMLREMWSADGPPDGLAAAARARIITGDPDAYKLGIPLRRVAAAADVAAAVVFLASDAARHITLHDLRVDGGATLDI</sequence>
<name>A0A1J0VWY2_9NOCA</name>
<dbReference type="PRINTS" id="PR00081">
    <property type="entry name" value="GDHRDH"/>
</dbReference>
<dbReference type="Gene3D" id="3.40.50.720">
    <property type="entry name" value="NAD(P)-binding Rossmann-like Domain"/>
    <property type="match status" value="1"/>
</dbReference>
<dbReference type="SMART" id="SM00822">
    <property type="entry name" value="PKS_KR"/>
    <property type="match status" value="1"/>
</dbReference>
<keyword evidence="2" id="KW-0560">Oxidoreductase</keyword>
<dbReference type="AlphaFoldDB" id="A0A1J0VWY2"/>
<evidence type="ECO:0000259" key="3">
    <source>
        <dbReference type="SMART" id="SM00822"/>
    </source>
</evidence>
<dbReference type="InterPro" id="IPR057326">
    <property type="entry name" value="KR_dom"/>
</dbReference>
<dbReference type="KEGG" id="nsl:BOX37_24325"/>
<dbReference type="RefSeq" id="WP_071929717.1">
    <property type="nucleotide sequence ID" value="NZ_CP018082.1"/>
</dbReference>
<dbReference type="PANTHER" id="PTHR43669">
    <property type="entry name" value="5-KETO-D-GLUCONATE 5-REDUCTASE"/>
    <property type="match status" value="1"/>
</dbReference>
<evidence type="ECO:0000256" key="1">
    <source>
        <dbReference type="ARBA" id="ARBA00006484"/>
    </source>
</evidence>
<evidence type="ECO:0000256" key="2">
    <source>
        <dbReference type="ARBA" id="ARBA00023002"/>
    </source>
</evidence>
<dbReference type="InterPro" id="IPR002347">
    <property type="entry name" value="SDR_fam"/>
</dbReference>
<feature type="domain" description="Ketoreductase" evidence="3">
    <location>
        <begin position="9"/>
        <end position="186"/>
    </location>
</feature>
<dbReference type="PRINTS" id="PR00080">
    <property type="entry name" value="SDRFAMILY"/>
</dbReference>
<dbReference type="Proteomes" id="UP000183810">
    <property type="component" value="Chromosome"/>
</dbReference>
<dbReference type="SUPFAM" id="SSF51735">
    <property type="entry name" value="NAD(P)-binding Rossmann-fold domains"/>
    <property type="match status" value="1"/>
</dbReference>
<accession>A0A1J0VWY2</accession>
<gene>
    <name evidence="4" type="ORF">BOX37_24325</name>
</gene>
<organism evidence="4 5">
    <name type="scientific">Nocardia mangyaensis</name>
    <dbReference type="NCBI Taxonomy" id="2213200"/>
    <lineage>
        <taxon>Bacteria</taxon>
        <taxon>Bacillati</taxon>
        <taxon>Actinomycetota</taxon>
        <taxon>Actinomycetes</taxon>
        <taxon>Mycobacteriales</taxon>
        <taxon>Nocardiaceae</taxon>
        <taxon>Nocardia</taxon>
    </lineage>
</organism>
<dbReference type="InterPro" id="IPR020904">
    <property type="entry name" value="Sc_DH/Rdtase_CS"/>
</dbReference>
<dbReference type="PROSITE" id="PS00061">
    <property type="entry name" value="ADH_SHORT"/>
    <property type="match status" value="1"/>
</dbReference>
<dbReference type="OrthoDB" id="9803333at2"/>
<dbReference type="InterPro" id="IPR036291">
    <property type="entry name" value="NAD(P)-bd_dom_sf"/>
</dbReference>
<dbReference type="FunFam" id="3.40.50.720:FF:000084">
    <property type="entry name" value="Short-chain dehydrogenase reductase"/>
    <property type="match status" value="1"/>
</dbReference>
<dbReference type="EMBL" id="CP018082">
    <property type="protein sequence ID" value="APE36534.1"/>
    <property type="molecule type" value="Genomic_DNA"/>
</dbReference>
<dbReference type="Pfam" id="PF13561">
    <property type="entry name" value="adh_short_C2"/>
    <property type="match status" value="1"/>
</dbReference>
<evidence type="ECO:0000313" key="4">
    <source>
        <dbReference type="EMBL" id="APE36534.1"/>
    </source>
</evidence>
<keyword evidence="5" id="KW-1185">Reference proteome</keyword>
<proteinExistence type="inferred from homology"/>
<comment type="similarity">
    <text evidence="1">Belongs to the short-chain dehydrogenases/reductases (SDR) family.</text>
</comment>
<evidence type="ECO:0000313" key="5">
    <source>
        <dbReference type="Proteomes" id="UP000183810"/>
    </source>
</evidence>
<reference evidence="4" key="1">
    <citation type="submission" date="2016-11" db="EMBL/GenBank/DDBJ databases">
        <authorList>
            <person name="Jaros S."/>
            <person name="Januszkiewicz K."/>
            <person name="Wedrychowicz H."/>
        </authorList>
    </citation>
    <scope>NUCLEOTIDE SEQUENCE [LARGE SCALE GENOMIC DNA]</scope>
    <source>
        <strain evidence="4">Y48</strain>
    </source>
</reference>
<protein>
    <submittedName>
        <fullName evidence="4">2,3-dihydro-2,3-dihydroxybenzoate dehydrogenase</fullName>
    </submittedName>
</protein>